<evidence type="ECO:0000256" key="3">
    <source>
        <dbReference type="SAM" id="SignalP"/>
    </source>
</evidence>
<reference evidence="5" key="1">
    <citation type="submission" date="2023-07" db="EMBL/GenBank/DDBJ databases">
        <title>30 novel species of actinomycetes from the DSMZ collection.</title>
        <authorList>
            <person name="Nouioui I."/>
        </authorList>
    </citation>
    <scope>NUCLEOTIDE SEQUENCE [LARGE SCALE GENOMIC DNA]</scope>
    <source>
        <strain evidence="5">DSM 44938</strain>
    </source>
</reference>
<dbReference type="EMBL" id="JAVREL010000019">
    <property type="protein sequence ID" value="MDT0346202.1"/>
    <property type="molecule type" value="Genomic_DNA"/>
</dbReference>
<evidence type="ECO:0000313" key="5">
    <source>
        <dbReference type="Proteomes" id="UP001183246"/>
    </source>
</evidence>
<feature type="compositionally biased region" description="Pro residues" evidence="1">
    <location>
        <begin position="323"/>
        <end position="335"/>
    </location>
</feature>
<dbReference type="NCBIfam" id="TIGR03769">
    <property type="entry name" value="P_ac_wall_RPT"/>
    <property type="match status" value="2"/>
</dbReference>
<feature type="compositionally biased region" description="Gly residues" evidence="1">
    <location>
        <begin position="339"/>
        <end position="364"/>
    </location>
</feature>
<comment type="caution">
    <text evidence="4">The sequence shown here is derived from an EMBL/GenBank/DDBJ whole genome shotgun (WGS) entry which is preliminary data.</text>
</comment>
<dbReference type="Proteomes" id="UP001183246">
    <property type="component" value="Unassembled WGS sequence"/>
</dbReference>
<feature type="transmembrane region" description="Helical" evidence="2">
    <location>
        <begin position="610"/>
        <end position="631"/>
    </location>
</feature>
<keyword evidence="2" id="KW-1133">Transmembrane helix</keyword>
<feature type="region of interest" description="Disordered" evidence="1">
    <location>
        <begin position="309"/>
        <end position="387"/>
    </location>
</feature>
<keyword evidence="3" id="KW-0732">Signal</keyword>
<sequence length="639" mass="65573">MTIRSRRRPGAVVTGLLAAVLAAGPVGAAVAADPVVLDHGHIDAFSVSVEGGELALELTEDVTGSHVSHAPEDVLLRVKQDAWTTGIPEGYPGAPEGYVLPLTQDPNLIWPGWDTGGTAGSGYTDVSIHITAVDGPGEVFLYSLSSFGEPLSVLTNGGFELPGIIREKTPTHTHGMWTFTAPGAYTLTVRAEAVNPATGDALESRTASYAFSVGDYEEPPPAATGLTIEGLADRYQPGDAVELTAVPDEPTELDDYRWYTRESPAGEWAEVPDTAGPRYSGTAEVDGQQIRAALLGPDGTVAAESPPVTIRVGEEPGGGNPPGQDPDPDPSPAPDPGNGASGGPDPGTTGGTGGTASTGGGTGSGAPACYPSEEQVTTEVPVGPDHSVVLDHGHIDAFSVAAEGGELTLQLAEDVTGSRVTHDPEDVLLHVTPQALTEDIPDGYPGSPSGYLLPLTQDPELLWPGWDTQGTAGSGYTDVSIEITDVTGPGTVHLYTTTTFGGAAPLLVEGDYELPGTLREETPAHTHAQWTFTEAGLYTLTVNAVATDPDTGESISSGPKEYDFAVGDLPDDTETETVTETVVVGRTADGAECDLPGDGMLPATGTGTSAVSLTALGAALAALGFAVVVTVRRHGRAQR</sequence>
<name>A0ABU2MX31_9ACTN</name>
<evidence type="ECO:0000256" key="2">
    <source>
        <dbReference type="SAM" id="Phobius"/>
    </source>
</evidence>
<evidence type="ECO:0000256" key="1">
    <source>
        <dbReference type="SAM" id="MobiDB-lite"/>
    </source>
</evidence>
<evidence type="ECO:0000313" key="4">
    <source>
        <dbReference type="EMBL" id="MDT0346202.1"/>
    </source>
</evidence>
<keyword evidence="2" id="KW-0472">Membrane</keyword>
<keyword evidence="2" id="KW-0812">Transmembrane</keyword>
<dbReference type="InterPro" id="IPR022435">
    <property type="entry name" value="Surface-anchored_actinobac"/>
</dbReference>
<accession>A0ABU2MX31</accession>
<keyword evidence="5" id="KW-1185">Reference proteome</keyword>
<feature type="signal peptide" evidence="3">
    <location>
        <begin position="1"/>
        <end position="28"/>
    </location>
</feature>
<feature type="chain" id="PRO_5047218980" evidence="3">
    <location>
        <begin position="29"/>
        <end position="639"/>
    </location>
</feature>
<dbReference type="RefSeq" id="WP_311707326.1">
    <property type="nucleotide sequence ID" value="NZ_JAVREL010000019.1"/>
</dbReference>
<dbReference type="NCBIfam" id="TIGR01167">
    <property type="entry name" value="LPXTG_anchor"/>
    <property type="match status" value="1"/>
</dbReference>
<dbReference type="NCBIfam" id="NF038134">
    <property type="entry name" value="choice_anch_M"/>
    <property type="match status" value="2"/>
</dbReference>
<protein>
    <submittedName>
        <fullName evidence="4">Choice-of-anchor M domain-containing protein</fullName>
    </submittedName>
</protein>
<gene>
    <name evidence="4" type="ORF">RM590_26975</name>
</gene>
<proteinExistence type="predicted"/>
<organism evidence="4 5">
    <name type="scientific">Streptomyces litchfieldiae</name>
    <dbReference type="NCBI Taxonomy" id="3075543"/>
    <lineage>
        <taxon>Bacteria</taxon>
        <taxon>Bacillati</taxon>
        <taxon>Actinomycetota</taxon>
        <taxon>Actinomycetes</taxon>
        <taxon>Kitasatosporales</taxon>
        <taxon>Streptomycetaceae</taxon>
        <taxon>Streptomyces</taxon>
    </lineage>
</organism>